<reference evidence="2" key="1">
    <citation type="journal article" date="2019" name="bioRxiv">
        <title>The Genome of the Zebra Mussel, Dreissena polymorpha: A Resource for Invasive Species Research.</title>
        <authorList>
            <person name="McCartney M.A."/>
            <person name="Auch B."/>
            <person name="Kono T."/>
            <person name="Mallez S."/>
            <person name="Zhang Y."/>
            <person name="Obille A."/>
            <person name="Becker A."/>
            <person name="Abrahante J.E."/>
            <person name="Garbe J."/>
            <person name="Badalamenti J.P."/>
            <person name="Herman A."/>
            <person name="Mangelson H."/>
            <person name="Liachko I."/>
            <person name="Sullivan S."/>
            <person name="Sone E.D."/>
            <person name="Koren S."/>
            <person name="Silverstein K.A.T."/>
            <person name="Beckman K.B."/>
            <person name="Gohl D.M."/>
        </authorList>
    </citation>
    <scope>NUCLEOTIDE SEQUENCE</scope>
    <source>
        <strain evidence="2">Duluth1</strain>
        <tissue evidence="2">Whole animal</tissue>
    </source>
</reference>
<name>A0A9D4CC47_DREPO</name>
<keyword evidence="1" id="KW-0732">Signal</keyword>
<protein>
    <submittedName>
        <fullName evidence="2">Uncharacterized protein</fullName>
    </submittedName>
</protein>
<accession>A0A9D4CC47</accession>
<reference evidence="2" key="2">
    <citation type="submission" date="2020-11" db="EMBL/GenBank/DDBJ databases">
        <authorList>
            <person name="McCartney M.A."/>
            <person name="Auch B."/>
            <person name="Kono T."/>
            <person name="Mallez S."/>
            <person name="Becker A."/>
            <person name="Gohl D.M."/>
            <person name="Silverstein K.A.T."/>
            <person name="Koren S."/>
            <person name="Bechman K.B."/>
            <person name="Herman A."/>
            <person name="Abrahante J.E."/>
            <person name="Garbe J."/>
        </authorList>
    </citation>
    <scope>NUCLEOTIDE SEQUENCE</scope>
    <source>
        <strain evidence="2">Duluth1</strain>
        <tissue evidence="2">Whole animal</tissue>
    </source>
</reference>
<feature type="chain" id="PRO_5039609447" evidence="1">
    <location>
        <begin position="20"/>
        <end position="68"/>
    </location>
</feature>
<keyword evidence="3" id="KW-1185">Reference proteome</keyword>
<proteinExistence type="predicted"/>
<organism evidence="2 3">
    <name type="scientific">Dreissena polymorpha</name>
    <name type="common">Zebra mussel</name>
    <name type="synonym">Mytilus polymorpha</name>
    <dbReference type="NCBI Taxonomy" id="45954"/>
    <lineage>
        <taxon>Eukaryota</taxon>
        <taxon>Metazoa</taxon>
        <taxon>Spiralia</taxon>
        <taxon>Lophotrochozoa</taxon>
        <taxon>Mollusca</taxon>
        <taxon>Bivalvia</taxon>
        <taxon>Autobranchia</taxon>
        <taxon>Heteroconchia</taxon>
        <taxon>Euheterodonta</taxon>
        <taxon>Imparidentia</taxon>
        <taxon>Neoheterodontei</taxon>
        <taxon>Myida</taxon>
        <taxon>Dreissenoidea</taxon>
        <taxon>Dreissenidae</taxon>
        <taxon>Dreissena</taxon>
    </lineage>
</organism>
<dbReference type="Proteomes" id="UP000828390">
    <property type="component" value="Unassembled WGS sequence"/>
</dbReference>
<feature type="signal peptide" evidence="1">
    <location>
        <begin position="1"/>
        <end position="19"/>
    </location>
</feature>
<gene>
    <name evidence="2" type="ORF">DPMN_064375</name>
</gene>
<evidence type="ECO:0000256" key="1">
    <source>
        <dbReference type="SAM" id="SignalP"/>
    </source>
</evidence>
<dbReference type="AlphaFoldDB" id="A0A9D4CC47"/>
<evidence type="ECO:0000313" key="3">
    <source>
        <dbReference type="Proteomes" id="UP000828390"/>
    </source>
</evidence>
<sequence length="68" mass="8101">MFVFLFKKLLIIVLGTTQAILRLLSKTDPFGFHKPTKEILKSKFPRKKDIDHGTLIYWFCQFTSMEHR</sequence>
<comment type="caution">
    <text evidence="2">The sequence shown here is derived from an EMBL/GenBank/DDBJ whole genome shotgun (WGS) entry which is preliminary data.</text>
</comment>
<dbReference type="EMBL" id="JAIWYP010000013">
    <property type="protein sequence ID" value="KAH3721451.1"/>
    <property type="molecule type" value="Genomic_DNA"/>
</dbReference>
<evidence type="ECO:0000313" key="2">
    <source>
        <dbReference type="EMBL" id="KAH3721451.1"/>
    </source>
</evidence>